<gene>
    <name evidence="3" type="ORF">C4B68_04760</name>
</gene>
<evidence type="ECO:0000256" key="1">
    <source>
        <dbReference type="SAM" id="MobiDB-lite"/>
    </source>
</evidence>
<dbReference type="Gene3D" id="3.30.70.2970">
    <property type="entry name" value="Protein of unknown function (DUF541), domain 2"/>
    <property type="match status" value="1"/>
</dbReference>
<sequence length="130" mass="12982">MPLGLGASTALAVTLLAVGLQQAVTAPAFALPGRPGLSAEPTPSTVTVTGQGSTTAAPDLAIIGAGVDATAKTAKEAFAGWSAASDALLDAVRAQGVAERDIRTDSLSLFPVYEDQGGVSQLTVYRTLAQ</sequence>
<accession>A0ABM6SLK1</accession>
<dbReference type="InterPro" id="IPR007497">
    <property type="entry name" value="SIMPL/DUF541"/>
</dbReference>
<dbReference type="EMBL" id="CP026652">
    <property type="protein sequence ID" value="AVH55216.1"/>
    <property type="molecule type" value="Genomic_DNA"/>
</dbReference>
<evidence type="ECO:0000313" key="3">
    <source>
        <dbReference type="EMBL" id="AVH55216.1"/>
    </source>
</evidence>
<keyword evidence="4" id="KW-1185">Reference proteome</keyword>
<reference evidence="3 4" key="1">
    <citation type="submission" date="2018-02" db="EMBL/GenBank/DDBJ databases">
        <title>Complete genome sequence of Streptomyces dengpaensis, the producer of angucyclines.</title>
        <authorList>
            <person name="Yumei L."/>
        </authorList>
    </citation>
    <scope>NUCLEOTIDE SEQUENCE [LARGE SCALE GENOMIC DNA]</scope>
    <source>
        <strain evidence="3 4">XZHG99</strain>
    </source>
</reference>
<dbReference type="PANTHER" id="PTHR34387:SF2">
    <property type="entry name" value="SLR1258 PROTEIN"/>
    <property type="match status" value="1"/>
</dbReference>
<proteinExistence type="predicted"/>
<dbReference type="PANTHER" id="PTHR34387">
    <property type="entry name" value="SLR1258 PROTEIN"/>
    <property type="match status" value="1"/>
</dbReference>
<feature type="signal peptide" evidence="2">
    <location>
        <begin position="1"/>
        <end position="30"/>
    </location>
</feature>
<dbReference type="Proteomes" id="UP000238413">
    <property type="component" value="Chromosome"/>
</dbReference>
<feature type="chain" id="PRO_5046884064" evidence="2">
    <location>
        <begin position="31"/>
        <end position="130"/>
    </location>
</feature>
<evidence type="ECO:0000256" key="2">
    <source>
        <dbReference type="SAM" id="SignalP"/>
    </source>
</evidence>
<organism evidence="3 4">
    <name type="scientific">Streptomyces dengpaensis</name>
    <dbReference type="NCBI Taxonomy" id="2049881"/>
    <lineage>
        <taxon>Bacteria</taxon>
        <taxon>Bacillati</taxon>
        <taxon>Actinomycetota</taxon>
        <taxon>Actinomycetes</taxon>
        <taxon>Kitasatosporales</taxon>
        <taxon>Streptomycetaceae</taxon>
        <taxon>Streptomyces</taxon>
    </lineage>
</organism>
<keyword evidence="2" id="KW-0732">Signal</keyword>
<feature type="compositionally biased region" description="Low complexity" evidence="1">
    <location>
        <begin position="41"/>
        <end position="52"/>
    </location>
</feature>
<protein>
    <submittedName>
        <fullName evidence="3">DUF541 domain-containing protein</fullName>
    </submittedName>
</protein>
<dbReference type="Pfam" id="PF04402">
    <property type="entry name" value="SIMPL"/>
    <property type="match status" value="1"/>
</dbReference>
<name>A0ABM6SLK1_9ACTN</name>
<evidence type="ECO:0000313" key="4">
    <source>
        <dbReference type="Proteomes" id="UP000238413"/>
    </source>
</evidence>
<dbReference type="InterPro" id="IPR052022">
    <property type="entry name" value="26kDa_periplasmic_antigen"/>
</dbReference>
<dbReference type="RefSeq" id="WP_099502436.1">
    <property type="nucleotide sequence ID" value="NZ_CP026652.1"/>
</dbReference>
<feature type="region of interest" description="Disordered" evidence="1">
    <location>
        <begin position="33"/>
        <end position="52"/>
    </location>
</feature>